<dbReference type="EMBL" id="CP012836">
    <property type="protein sequence ID" value="AMQ57773.1"/>
    <property type="molecule type" value="Genomic_DNA"/>
</dbReference>
<keyword evidence="2" id="KW-1185">Reference proteome</keyword>
<sequence>MNTSERLNLLDECLGRPTFKVRYETFKSYLAEKFDVVNYSPRTFHRDLSELREKIEIEFPELVEEHGDLIRFDKRNNEYKYQLPDFSVNHRLTNSELNTIARKLGFNKHLFEGGNHESLVNKLRSIALMLEFESEHEPLEWNPLELIGTRCGSQNLDIILDCIYKKQPIRVIRERFGRKGTTYEILPLLIKEYHNGWYTGWYVLGYPISEGNQTITLDIKPLRLLALDGIKEVIPMAQKPKIKIPKGFNPSDYFKNSLGIIRSNLKGDLHPEPVEFQTLEGSWIYDYLKEYPVHNSQEILFDDPEKRLLKIRITVEVDDDLRQFLLKFSNEIKQIIQTKVP</sequence>
<protein>
    <submittedName>
        <fullName evidence="1">Uncharacterized protein</fullName>
    </submittedName>
</protein>
<reference evidence="2" key="1">
    <citation type="submission" date="2015-09" db="EMBL/GenBank/DDBJ databases">
        <title>Complete sequence of Algoriphagus sp. M8-2.</title>
        <authorList>
            <person name="Shintani M."/>
        </authorList>
    </citation>
    <scope>NUCLEOTIDE SEQUENCE [LARGE SCALE GENOMIC DNA]</scope>
    <source>
        <strain evidence="2">M8-2</strain>
    </source>
</reference>
<dbReference type="AlphaFoldDB" id="A0A142ERL8"/>
<organism evidence="1 2">
    <name type="scientific">Algoriphagus sanaruensis</name>
    <dbReference type="NCBI Taxonomy" id="1727163"/>
    <lineage>
        <taxon>Bacteria</taxon>
        <taxon>Pseudomonadati</taxon>
        <taxon>Bacteroidota</taxon>
        <taxon>Cytophagia</taxon>
        <taxon>Cytophagales</taxon>
        <taxon>Cyclobacteriaceae</taxon>
        <taxon>Algoriphagus</taxon>
    </lineage>
</organism>
<evidence type="ECO:0000313" key="2">
    <source>
        <dbReference type="Proteomes" id="UP000073816"/>
    </source>
</evidence>
<dbReference type="OrthoDB" id="43316at2"/>
<name>A0A142ERL8_9BACT</name>
<reference evidence="1 2" key="2">
    <citation type="journal article" date="2016" name="Genome Announc.">
        <title>Complete Genome Sequence of Algoriphagus sp. Strain M8-2, Isolated from a Brackish Lake.</title>
        <authorList>
            <person name="Muraguchi Y."/>
            <person name="Kushimoto K."/>
            <person name="Ohtsubo Y."/>
            <person name="Suzuki T."/>
            <person name="Dohra H."/>
            <person name="Kimbara K."/>
            <person name="Shintani M."/>
        </authorList>
    </citation>
    <scope>NUCLEOTIDE SEQUENCE [LARGE SCALE GENOMIC DNA]</scope>
    <source>
        <strain evidence="1 2">M8-2</strain>
    </source>
</reference>
<proteinExistence type="predicted"/>
<gene>
    <name evidence="1" type="ORF">AO498_15065</name>
</gene>
<dbReference type="PATRIC" id="fig|1727163.4.peg.3165"/>
<dbReference type="STRING" id="1727163.AO498_15065"/>
<accession>A0A142ERL8</accession>
<evidence type="ECO:0000313" key="1">
    <source>
        <dbReference type="EMBL" id="AMQ57773.1"/>
    </source>
</evidence>
<dbReference type="KEGG" id="alm:AO498_15065"/>
<dbReference type="RefSeq" id="WP_067549513.1">
    <property type="nucleotide sequence ID" value="NZ_CP012836.1"/>
</dbReference>
<dbReference type="Proteomes" id="UP000073816">
    <property type="component" value="Chromosome"/>
</dbReference>